<dbReference type="RefSeq" id="WP_270078891.1">
    <property type="nucleotide sequence ID" value="NZ_CP115174.1"/>
</dbReference>
<sequence length="365" mass="39369">MLAVLRSRELLSTIILAMLLYGFYYPAPYAHQTVQDLPIVIVDEEDSGITRAVIRDLTAAREVRLVAMAPDFHAAETMVRERRADGILLFPAGFTRSLLTGAPGGGVGVWVDGVYLLRARDIGAAITATITGVAEARLGPTVRSLGLTLPANIVIRPLFNTREGYKDYVFPAVGIIILQQTLLFGSATFMADRRERGAWRTDRSGFAGMWAAFILIGTLAALLYFGLIFWIQDVPRGGNVWIAIAAAPIFAAAVSALGLLAGSLMDRGYRAMQVLVPTSVPLFFLTGSAWPLEAMPHWVALCAHLSPATAGVHLFVRLNQMGASLSEVAGPLAALSLVVVLYAFLGFLRIARNGRETGYRSIVNP</sequence>
<reference evidence="8 9" key="1">
    <citation type="submission" date="2022-12" db="EMBL/GenBank/DDBJ databases">
        <title>Sphingomonas abieness sp. nov., an endophytic bacterium isolated from Abies koreana.</title>
        <authorList>
            <person name="Jiang L."/>
            <person name="Lee J."/>
        </authorList>
    </citation>
    <scope>NUCLEOTIDE SEQUENCE [LARGE SCALE GENOMIC DNA]</scope>
    <source>
        <strain evidence="9">PAMB 00755</strain>
    </source>
</reference>
<feature type="domain" description="ABC-2 type transporter transmembrane" evidence="7">
    <location>
        <begin position="10"/>
        <end position="348"/>
    </location>
</feature>
<evidence type="ECO:0000256" key="3">
    <source>
        <dbReference type="ARBA" id="ARBA00022692"/>
    </source>
</evidence>
<evidence type="ECO:0000256" key="4">
    <source>
        <dbReference type="ARBA" id="ARBA00022989"/>
    </source>
</evidence>
<keyword evidence="2" id="KW-1003">Cell membrane</keyword>
<gene>
    <name evidence="8" type="ORF">PBT88_09260</name>
</gene>
<dbReference type="PANTHER" id="PTHR30294:SF46">
    <property type="entry name" value="ABC TRANSPORTER PERMEASE"/>
    <property type="match status" value="1"/>
</dbReference>
<proteinExistence type="predicted"/>
<accession>A0ABY7NRZ4</accession>
<feature type="transmembrane region" description="Helical" evidence="6">
    <location>
        <begin position="210"/>
        <end position="232"/>
    </location>
</feature>
<dbReference type="PANTHER" id="PTHR30294">
    <property type="entry name" value="MEMBRANE COMPONENT OF ABC TRANSPORTER YHHJ-RELATED"/>
    <property type="match status" value="1"/>
</dbReference>
<evidence type="ECO:0000313" key="8">
    <source>
        <dbReference type="EMBL" id="WBO24263.1"/>
    </source>
</evidence>
<comment type="subcellular location">
    <subcellularLocation>
        <location evidence="1">Cell membrane</location>
        <topology evidence="1">Multi-pass membrane protein</topology>
    </subcellularLocation>
</comment>
<dbReference type="InterPro" id="IPR013525">
    <property type="entry name" value="ABC2_TM"/>
</dbReference>
<organism evidence="8 9">
    <name type="scientific">Sphingomonas abietis</name>
    <dbReference type="NCBI Taxonomy" id="3012344"/>
    <lineage>
        <taxon>Bacteria</taxon>
        <taxon>Pseudomonadati</taxon>
        <taxon>Pseudomonadota</taxon>
        <taxon>Alphaproteobacteria</taxon>
        <taxon>Sphingomonadales</taxon>
        <taxon>Sphingomonadaceae</taxon>
        <taxon>Sphingomonas</taxon>
    </lineage>
</organism>
<evidence type="ECO:0000313" key="9">
    <source>
        <dbReference type="Proteomes" id="UP001210865"/>
    </source>
</evidence>
<name>A0ABY7NRZ4_9SPHN</name>
<feature type="transmembrane region" description="Helical" evidence="6">
    <location>
        <begin position="168"/>
        <end position="189"/>
    </location>
</feature>
<evidence type="ECO:0000259" key="7">
    <source>
        <dbReference type="Pfam" id="PF12698"/>
    </source>
</evidence>
<dbReference type="EMBL" id="CP115174">
    <property type="protein sequence ID" value="WBO24263.1"/>
    <property type="molecule type" value="Genomic_DNA"/>
</dbReference>
<keyword evidence="4 6" id="KW-1133">Transmembrane helix</keyword>
<evidence type="ECO:0000256" key="2">
    <source>
        <dbReference type="ARBA" id="ARBA00022475"/>
    </source>
</evidence>
<evidence type="ECO:0000256" key="6">
    <source>
        <dbReference type="SAM" id="Phobius"/>
    </source>
</evidence>
<dbReference type="Gene3D" id="3.40.1710.10">
    <property type="entry name" value="abc type-2 transporter like domain"/>
    <property type="match status" value="1"/>
</dbReference>
<keyword evidence="3 6" id="KW-0812">Transmembrane</keyword>
<feature type="transmembrane region" description="Helical" evidence="6">
    <location>
        <begin position="238"/>
        <end position="262"/>
    </location>
</feature>
<keyword evidence="5 6" id="KW-0472">Membrane</keyword>
<dbReference type="Proteomes" id="UP001210865">
    <property type="component" value="Chromosome"/>
</dbReference>
<dbReference type="Pfam" id="PF12698">
    <property type="entry name" value="ABC2_membrane_3"/>
    <property type="match status" value="1"/>
</dbReference>
<feature type="transmembrane region" description="Helical" evidence="6">
    <location>
        <begin position="328"/>
        <end position="351"/>
    </location>
</feature>
<dbReference type="InterPro" id="IPR051449">
    <property type="entry name" value="ABC-2_transporter_component"/>
</dbReference>
<feature type="transmembrane region" description="Helical" evidence="6">
    <location>
        <begin position="9"/>
        <end position="27"/>
    </location>
</feature>
<protein>
    <submittedName>
        <fullName evidence="8">ABC transporter permease</fullName>
    </submittedName>
</protein>
<evidence type="ECO:0000256" key="5">
    <source>
        <dbReference type="ARBA" id="ARBA00023136"/>
    </source>
</evidence>
<feature type="transmembrane region" description="Helical" evidence="6">
    <location>
        <begin position="274"/>
        <end position="292"/>
    </location>
</feature>
<keyword evidence="9" id="KW-1185">Reference proteome</keyword>
<evidence type="ECO:0000256" key="1">
    <source>
        <dbReference type="ARBA" id="ARBA00004651"/>
    </source>
</evidence>